<keyword evidence="3" id="KW-1185">Reference proteome</keyword>
<dbReference type="STRING" id="284581.AMD01_15010"/>
<sequence>MSYKKWTLSVIGITALFLSLLIGFNFVMDPMWTFNHRTHYQNAQMAIDERQQKTNWLTFRPFHYDTLLLGSSRSTYIDQHKFKGFHTFNFAVSNMSVREYDSFVRYAKQQDQAKLQRVVIGLDFFKSSVNESTAPLSLDGNVVRANAPFYRYKTLLSLDTFEYARKNFKAALKDKPIFERSYDNYNVASAVSYSDKVKQVRTKDKIKKFREVFYGPTYQYNDKYKAIIERVKVNNPDLEFIPFTTPISTELMQALVEEGRFDDYERWLRDVISVYGGVYNFMYPNTVTNNYKNYFDGHHFYPQVGDYIAERITDPTNKELPKDFGEYVTADTIDEHLKHVKELLNKQK</sequence>
<dbReference type="EMBL" id="LILC01000019">
    <property type="protein sequence ID" value="KOO44029.1"/>
    <property type="molecule type" value="Genomic_DNA"/>
</dbReference>
<feature type="transmembrane region" description="Helical" evidence="1">
    <location>
        <begin position="6"/>
        <end position="27"/>
    </location>
</feature>
<gene>
    <name evidence="2" type="ORF">AMD01_15010</name>
</gene>
<keyword evidence="1" id="KW-0472">Membrane</keyword>
<proteinExistence type="predicted"/>
<evidence type="ECO:0000256" key="1">
    <source>
        <dbReference type="SAM" id="Phobius"/>
    </source>
</evidence>
<evidence type="ECO:0000313" key="3">
    <source>
        <dbReference type="Proteomes" id="UP000037558"/>
    </source>
</evidence>
<evidence type="ECO:0000313" key="2">
    <source>
        <dbReference type="EMBL" id="KOO44029.1"/>
    </source>
</evidence>
<dbReference type="OrthoDB" id="5349052at2"/>
<keyword evidence="1" id="KW-0812">Transmembrane</keyword>
<organism evidence="2 3">
    <name type="scientific">Priestia koreensis</name>
    <dbReference type="NCBI Taxonomy" id="284581"/>
    <lineage>
        <taxon>Bacteria</taxon>
        <taxon>Bacillati</taxon>
        <taxon>Bacillota</taxon>
        <taxon>Bacilli</taxon>
        <taxon>Bacillales</taxon>
        <taxon>Bacillaceae</taxon>
        <taxon>Priestia</taxon>
    </lineage>
</organism>
<keyword evidence="1" id="KW-1133">Transmembrane helix</keyword>
<reference evidence="3" key="1">
    <citation type="submission" date="2015-08" db="EMBL/GenBank/DDBJ databases">
        <title>Fjat-14210 dsm16467.</title>
        <authorList>
            <person name="Liu B."/>
            <person name="Wang J."/>
            <person name="Zhu Y."/>
            <person name="Liu G."/>
            <person name="Chen Q."/>
            <person name="Chen Z."/>
            <person name="Lan J."/>
            <person name="Che J."/>
            <person name="Ge C."/>
            <person name="Shi H."/>
            <person name="Pan Z."/>
            <person name="Liu X."/>
        </authorList>
    </citation>
    <scope>NUCLEOTIDE SEQUENCE [LARGE SCALE GENOMIC DNA]</scope>
    <source>
        <strain evidence="3">DSM 16467</strain>
    </source>
</reference>
<dbReference type="Proteomes" id="UP000037558">
    <property type="component" value="Unassembled WGS sequence"/>
</dbReference>
<accession>A0A0M0KZ03</accession>
<dbReference type="PATRIC" id="fig|284581.3.peg.4074"/>
<comment type="caution">
    <text evidence="2">The sequence shown here is derived from an EMBL/GenBank/DDBJ whole genome shotgun (WGS) entry which is preliminary data.</text>
</comment>
<dbReference type="AlphaFoldDB" id="A0A0M0KZ03"/>
<protein>
    <submittedName>
        <fullName evidence="2">Uncharacterized protein</fullName>
    </submittedName>
</protein>
<dbReference type="RefSeq" id="WP_053402238.1">
    <property type="nucleotide sequence ID" value="NZ_JAMAUM010000004.1"/>
</dbReference>
<name>A0A0M0KZ03_9BACI</name>